<dbReference type="EMBL" id="CM056811">
    <property type="protein sequence ID" value="KAJ8636258.1"/>
    <property type="molecule type" value="Genomic_DNA"/>
</dbReference>
<gene>
    <name evidence="1" type="ORF">MRB53_010525</name>
</gene>
<evidence type="ECO:0000313" key="2">
    <source>
        <dbReference type="Proteomes" id="UP001234297"/>
    </source>
</evidence>
<dbReference type="Proteomes" id="UP001234297">
    <property type="component" value="Chromosome 3"/>
</dbReference>
<name>A0ACC2LSU1_PERAE</name>
<organism evidence="1 2">
    <name type="scientific">Persea americana</name>
    <name type="common">Avocado</name>
    <dbReference type="NCBI Taxonomy" id="3435"/>
    <lineage>
        <taxon>Eukaryota</taxon>
        <taxon>Viridiplantae</taxon>
        <taxon>Streptophyta</taxon>
        <taxon>Embryophyta</taxon>
        <taxon>Tracheophyta</taxon>
        <taxon>Spermatophyta</taxon>
        <taxon>Magnoliopsida</taxon>
        <taxon>Magnoliidae</taxon>
        <taxon>Laurales</taxon>
        <taxon>Lauraceae</taxon>
        <taxon>Persea</taxon>
    </lineage>
</organism>
<keyword evidence="2" id="KW-1185">Reference proteome</keyword>
<accession>A0ACC2LSU1</accession>
<reference evidence="1 2" key="1">
    <citation type="journal article" date="2022" name="Hortic Res">
        <title>A haplotype resolved chromosomal level avocado genome allows analysis of novel avocado genes.</title>
        <authorList>
            <person name="Nath O."/>
            <person name="Fletcher S.J."/>
            <person name="Hayward A."/>
            <person name="Shaw L.M."/>
            <person name="Masouleh A.K."/>
            <person name="Furtado A."/>
            <person name="Henry R.J."/>
            <person name="Mitter N."/>
        </authorList>
    </citation>
    <scope>NUCLEOTIDE SEQUENCE [LARGE SCALE GENOMIC DNA]</scope>
    <source>
        <strain evidence="2">cv. Hass</strain>
    </source>
</reference>
<comment type="caution">
    <text evidence="1">The sequence shown here is derived from an EMBL/GenBank/DDBJ whole genome shotgun (WGS) entry which is preliminary data.</text>
</comment>
<sequence>MKIHPGSPCLPQPSLHKPPNQQSPPLTSKPISLSLSLSFSVSVCERERETLKTYLIQKKIEEKKVTTMYGFSTKFSNSIMRTGIFGGDRIFAAGFVTMDSNLAGLRFFIAMANAKFWP</sequence>
<protein>
    <submittedName>
        <fullName evidence="1">Uncharacterized protein</fullName>
    </submittedName>
</protein>
<evidence type="ECO:0000313" key="1">
    <source>
        <dbReference type="EMBL" id="KAJ8636258.1"/>
    </source>
</evidence>
<proteinExistence type="predicted"/>